<evidence type="ECO:0000256" key="1">
    <source>
        <dbReference type="SAM" id="SignalP"/>
    </source>
</evidence>
<comment type="caution">
    <text evidence="2">The sequence shown here is derived from an EMBL/GenBank/DDBJ whole genome shotgun (WGS) entry which is preliminary data.</text>
</comment>
<dbReference type="Proteomes" id="UP000822476">
    <property type="component" value="Unassembled WGS sequence"/>
</dbReference>
<gene>
    <name evidence="2" type="ORF">EG68_08066</name>
</gene>
<keyword evidence="1" id="KW-0732">Signal</keyword>
<reference evidence="2" key="1">
    <citation type="submission" date="2019-07" db="EMBL/GenBank/DDBJ databases">
        <title>Annotation for the trematode Paragonimus miyazaki's.</title>
        <authorList>
            <person name="Choi Y.-J."/>
        </authorList>
    </citation>
    <scope>NUCLEOTIDE SEQUENCE</scope>
    <source>
        <strain evidence="2">Japan</strain>
    </source>
</reference>
<keyword evidence="3" id="KW-1185">Reference proteome</keyword>
<protein>
    <submittedName>
        <fullName evidence="2">Uncharacterized protein</fullName>
    </submittedName>
</protein>
<accession>A0A8S9YSA5</accession>
<feature type="signal peptide" evidence="1">
    <location>
        <begin position="1"/>
        <end position="22"/>
    </location>
</feature>
<sequence>MFRLNVILILATVLICSSVALYKEDCVFQCRRIFVGCGRDCVTGDAERNACIQDCRESLSECMREVCHEP</sequence>
<name>A0A8S9YSA5_9TREM</name>
<evidence type="ECO:0000313" key="3">
    <source>
        <dbReference type="Proteomes" id="UP000822476"/>
    </source>
</evidence>
<dbReference type="OrthoDB" id="6226833at2759"/>
<dbReference type="EMBL" id="JTDE01004634">
    <property type="protein sequence ID" value="KAF7253137.1"/>
    <property type="molecule type" value="Genomic_DNA"/>
</dbReference>
<dbReference type="AlphaFoldDB" id="A0A8S9YSA5"/>
<evidence type="ECO:0000313" key="2">
    <source>
        <dbReference type="EMBL" id="KAF7253137.1"/>
    </source>
</evidence>
<organism evidence="2 3">
    <name type="scientific">Paragonimus skrjabini miyazakii</name>
    <dbReference type="NCBI Taxonomy" id="59628"/>
    <lineage>
        <taxon>Eukaryota</taxon>
        <taxon>Metazoa</taxon>
        <taxon>Spiralia</taxon>
        <taxon>Lophotrochozoa</taxon>
        <taxon>Platyhelminthes</taxon>
        <taxon>Trematoda</taxon>
        <taxon>Digenea</taxon>
        <taxon>Plagiorchiida</taxon>
        <taxon>Troglotremata</taxon>
        <taxon>Troglotrematidae</taxon>
        <taxon>Paragonimus</taxon>
    </lineage>
</organism>
<feature type="chain" id="PRO_5035851508" evidence="1">
    <location>
        <begin position="23"/>
        <end position="70"/>
    </location>
</feature>
<proteinExistence type="predicted"/>